<evidence type="ECO:0000313" key="2">
    <source>
        <dbReference type="Proteomes" id="UP001059663"/>
    </source>
</evidence>
<proteinExistence type="predicted"/>
<name>A0AC61U7X8_9MICO</name>
<evidence type="ECO:0000313" key="1">
    <source>
        <dbReference type="EMBL" id="UUZ46155.1"/>
    </source>
</evidence>
<dbReference type="Proteomes" id="UP001059663">
    <property type="component" value="Chromosome"/>
</dbReference>
<accession>A0AC61U7X8</accession>
<sequence length="79" mass="8614">MARRDLSAGAYQQGAADVPVTLRLRPAAHWVAEYYPVTSRETSGEDLIVTLPTSNEGFLRRPGAASGWFRRGLRATVPA</sequence>
<reference evidence="1" key="1">
    <citation type="submission" date="2021-11" db="EMBL/GenBank/DDBJ databases">
        <title>Study of the species diversity of bacterial strains isolated from a unique natural object - Shulgan-Tash cave (Bashkiria).</title>
        <authorList>
            <person name="Sazanova A.L."/>
            <person name="Chirak E.R."/>
            <person name="Safronova V.I."/>
        </authorList>
    </citation>
    <scope>NUCLEOTIDE SEQUENCE</scope>
    <source>
        <strain evidence="1">P1</strain>
    </source>
</reference>
<organism evidence="1 2">
    <name type="scientific">Janibacter limosus</name>
    <dbReference type="NCBI Taxonomy" id="53458"/>
    <lineage>
        <taxon>Bacteria</taxon>
        <taxon>Bacillati</taxon>
        <taxon>Actinomycetota</taxon>
        <taxon>Actinomycetes</taxon>
        <taxon>Micrococcales</taxon>
        <taxon>Intrasporangiaceae</taxon>
        <taxon>Janibacter</taxon>
    </lineage>
</organism>
<dbReference type="EMBL" id="CP087977">
    <property type="protein sequence ID" value="UUZ46155.1"/>
    <property type="molecule type" value="Genomic_DNA"/>
</dbReference>
<protein>
    <submittedName>
        <fullName evidence="1">Uncharacterized protein</fullName>
    </submittedName>
</protein>
<gene>
    <name evidence="1" type="ORF">LP422_10305</name>
</gene>